<organism evidence="1 2">
    <name type="scientific">Trifolium medium</name>
    <dbReference type="NCBI Taxonomy" id="97028"/>
    <lineage>
        <taxon>Eukaryota</taxon>
        <taxon>Viridiplantae</taxon>
        <taxon>Streptophyta</taxon>
        <taxon>Embryophyta</taxon>
        <taxon>Tracheophyta</taxon>
        <taxon>Spermatophyta</taxon>
        <taxon>Magnoliopsida</taxon>
        <taxon>eudicotyledons</taxon>
        <taxon>Gunneridae</taxon>
        <taxon>Pentapetalae</taxon>
        <taxon>rosids</taxon>
        <taxon>fabids</taxon>
        <taxon>Fabales</taxon>
        <taxon>Fabaceae</taxon>
        <taxon>Papilionoideae</taxon>
        <taxon>50 kb inversion clade</taxon>
        <taxon>NPAAA clade</taxon>
        <taxon>Hologalegina</taxon>
        <taxon>IRL clade</taxon>
        <taxon>Trifolieae</taxon>
        <taxon>Trifolium</taxon>
    </lineage>
</organism>
<evidence type="ECO:0000313" key="2">
    <source>
        <dbReference type="Proteomes" id="UP000265520"/>
    </source>
</evidence>
<name>A0A392RG59_9FABA</name>
<accession>A0A392RG59</accession>
<proteinExistence type="predicted"/>
<keyword evidence="2" id="KW-1185">Reference proteome</keyword>
<sequence length="62" mass="6570">MEEIDSASFEQLNSGLTRSIFDICGSKGNALIISPIFVNSPLRSNAPKYNNASNAHAKVSGS</sequence>
<evidence type="ECO:0000313" key="1">
    <source>
        <dbReference type="EMBL" id="MCI35122.1"/>
    </source>
</evidence>
<dbReference type="EMBL" id="LXQA010220483">
    <property type="protein sequence ID" value="MCI35122.1"/>
    <property type="molecule type" value="Genomic_DNA"/>
</dbReference>
<reference evidence="1 2" key="1">
    <citation type="journal article" date="2018" name="Front. Plant Sci.">
        <title>Red Clover (Trifolium pratense) and Zigzag Clover (T. medium) - A Picture of Genomic Similarities and Differences.</title>
        <authorList>
            <person name="Dluhosova J."/>
            <person name="Istvanek J."/>
            <person name="Nedelnik J."/>
            <person name="Repkova J."/>
        </authorList>
    </citation>
    <scope>NUCLEOTIDE SEQUENCE [LARGE SCALE GENOMIC DNA]</scope>
    <source>
        <strain evidence="2">cv. 10/8</strain>
        <tissue evidence="1">Leaf</tissue>
    </source>
</reference>
<comment type="caution">
    <text evidence="1">The sequence shown here is derived from an EMBL/GenBank/DDBJ whole genome shotgun (WGS) entry which is preliminary data.</text>
</comment>
<dbReference type="Proteomes" id="UP000265520">
    <property type="component" value="Unassembled WGS sequence"/>
</dbReference>
<feature type="non-terminal residue" evidence="1">
    <location>
        <position position="62"/>
    </location>
</feature>
<dbReference type="AlphaFoldDB" id="A0A392RG59"/>
<protein>
    <submittedName>
        <fullName evidence="1">Uncharacterized protein</fullName>
    </submittedName>
</protein>